<evidence type="ECO:0000313" key="3">
    <source>
        <dbReference type="Proteomes" id="UP000054624"/>
    </source>
</evidence>
<keyword evidence="3" id="KW-1185">Reference proteome</keyword>
<gene>
    <name evidence="2" type="ORF">AWB76_05286</name>
</gene>
<sequence length="63" mass="7454">MRRVPNPHPSDQPDLFQPCPETPAWAHLPVEVRQQTVRLLVQLLRQHRRELHVAAREQEVCDE</sequence>
<dbReference type="EMBL" id="FCOI02000021">
    <property type="protein sequence ID" value="SAK79072.1"/>
    <property type="molecule type" value="Genomic_DNA"/>
</dbReference>
<dbReference type="STRING" id="1777137.AWB76_05286"/>
<dbReference type="RefSeq" id="WP_157696223.1">
    <property type="nucleotide sequence ID" value="NZ_FCOI02000021.1"/>
</dbReference>
<feature type="compositionally biased region" description="Pro residues" evidence="1">
    <location>
        <begin position="1"/>
        <end position="10"/>
    </location>
</feature>
<dbReference type="Proteomes" id="UP000054624">
    <property type="component" value="Unassembled WGS sequence"/>
</dbReference>
<dbReference type="AlphaFoldDB" id="A0A158C9X3"/>
<protein>
    <submittedName>
        <fullName evidence="2">Uncharacterized protein</fullName>
    </submittedName>
</protein>
<reference evidence="3" key="1">
    <citation type="submission" date="2016-01" db="EMBL/GenBank/DDBJ databases">
        <authorList>
            <person name="Peeters Charlotte."/>
        </authorList>
    </citation>
    <scope>NUCLEOTIDE SEQUENCE [LARGE SCALE GENOMIC DNA]</scope>
</reference>
<evidence type="ECO:0000256" key="1">
    <source>
        <dbReference type="SAM" id="MobiDB-lite"/>
    </source>
</evidence>
<feature type="region of interest" description="Disordered" evidence="1">
    <location>
        <begin position="1"/>
        <end position="20"/>
    </location>
</feature>
<evidence type="ECO:0000313" key="2">
    <source>
        <dbReference type="EMBL" id="SAK79072.1"/>
    </source>
</evidence>
<name>A0A158C9X3_9BURK</name>
<proteinExistence type="predicted"/>
<accession>A0A158C9X3</accession>
<organism evidence="2 3">
    <name type="scientific">Caballeronia temeraria</name>
    <dbReference type="NCBI Taxonomy" id="1777137"/>
    <lineage>
        <taxon>Bacteria</taxon>
        <taxon>Pseudomonadati</taxon>
        <taxon>Pseudomonadota</taxon>
        <taxon>Betaproteobacteria</taxon>
        <taxon>Burkholderiales</taxon>
        <taxon>Burkholderiaceae</taxon>
        <taxon>Caballeronia</taxon>
    </lineage>
</organism>